<proteinExistence type="predicted"/>
<dbReference type="OrthoDB" id="4732925at2"/>
<name>A0A1X1T3S5_9MYCO</name>
<dbReference type="Proteomes" id="UP000467385">
    <property type="component" value="Chromosome"/>
</dbReference>
<evidence type="ECO:0000313" key="1">
    <source>
        <dbReference type="EMBL" id="BBZ39372.1"/>
    </source>
</evidence>
<keyword evidence="2" id="KW-1185">Reference proteome</keyword>
<organism evidence="1 2">
    <name type="scientific">Mycobacterium conspicuum</name>
    <dbReference type="NCBI Taxonomy" id="44010"/>
    <lineage>
        <taxon>Bacteria</taxon>
        <taxon>Bacillati</taxon>
        <taxon>Actinomycetota</taxon>
        <taxon>Actinomycetes</taxon>
        <taxon>Mycobacteriales</taxon>
        <taxon>Mycobacteriaceae</taxon>
        <taxon>Mycobacterium</taxon>
    </lineage>
</organism>
<accession>A0A1X1T3S5</accession>
<gene>
    <name evidence="1" type="ORF">MCNS_24350</name>
</gene>
<dbReference type="AlphaFoldDB" id="A0A1X1T3S5"/>
<evidence type="ECO:0000313" key="2">
    <source>
        <dbReference type="Proteomes" id="UP000467385"/>
    </source>
</evidence>
<dbReference type="RefSeq" id="WP_085234235.1">
    <property type="nucleotide sequence ID" value="NZ_AP022613.1"/>
</dbReference>
<protein>
    <submittedName>
        <fullName evidence="1">Uncharacterized protein</fullName>
    </submittedName>
</protein>
<sequence>MSITSFTAALGTAGAVLLIAPVIGASPAHADISGYRRCVAGNAQQLPLRAPDPLSMQLVGEIEQALKSGVSPDAEAQRVAQTGFDQHAANAVVQCVIQNYP</sequence>
<dbReference type="EMBL" id="AP022613">
    <property type="protein sequence ID" value="BBZ39372.1"/>
    <property type="molecule type" value="Genomic_DNA"/>
</dbReference>
<reference evidence="1 2" key="1">
    <citation type="journal article" date="2019" name="Emerg. Microbes Infect.">
        <title>Comprehensive subspecies identification of 175 nontuberculous mycobacteria species based on 7547 genomic profiles.</title>
        <authorList>
            <person name="Matsumoto Y."/>
            <person name="Kinjo T."/>
            <person name="Motooka D."/>
            <person name="Nabeya D."/>
            <person name="Jung N."/>
            <person name="Uechi K."/>
            <person name="Horii T."/>
            <person name="Iida T."/>
            <person name="Fujita J."/>
            <person name="Nakamura S."/>
        </authorList>
    </citation>
    <scope>NUCLEOTIDE SEQUENCE [LARGE SCALE GENOMIC DNA]</scope>
    <source>
        <strain evidence="1 2">JCM 14738</strain>
    </source>
</reference>
<dbReference type="STRING" id="44010.AWC00_18675"/>